<feature type="chain" id="PRO_5040926235" description="Lipoprotein" evidence="2">
    <location>
        <begin position="26"/>
        <end position="117"/>
    </location>
</feature>
<feature type="transmembrane region" description="Helical" evidence="1">
    <location>
        <begin position="70"/>
        <end position="87"/>
    </location>
</feature>
<feature type="transmembrane region" description="Helical" evidence="1">
    <location>
        <begin position="93"/>
        <end position="112"/>
    </location>
</feature>
<dbReference type="EMBL" id="QZDT01000021">
    <property type="protein sequence ID" value="NBJ93566.1"/>
    <property type="molecule type" value="Genomic_DNA"/>
</dbReference>
<evidence type="ECO:0008006" key="5">
    <source>
        <dbReference type="Google" id="ProtNLM"/>
    </source>
</evidence>
<feature type="transmembrane region" description="Helical" evidence="1">
    <location>
        <begin position="41"/>
        <end position="58"/>
    </location>
</feature>
<evidence type="ECO:0000313" key="3">
    <source>
        <dbReference type="EMBL" id="NBJ93566.1"/>
    </source>
</evidence>
<organism evidence="3 4">
    <name type="scientific">Parablautia muri</name>
    <dbReference type="NCBI Taxonomy" id="2320879"/>
    <lineage>
        <taxon>Bacteria</taxon>
        <taxon>Bacillati</taxon>
        <taxon>Bacillota</taxon>
        <taxon>Clostridia</taxon>
        <taxon>Lachnospirales</taxon>
        <taxon>Lachnospiraceae</taxon>
        <taxon>Parablautia</taxon>
    </lineage>
</organism>
<feature type="signal peptide" evidence="2">
    <location>
        <begin position="1"/>
        <end position="25"/>
    </location>
</feature>
<keyword evidence="1" id="KW-0472">Membrane</keyword>
<keyword evidence="4" id="KW-1185">Reference proteome</keyword>
<keyword evidence="2" id="KW-0732">Signal</keyword>
<dbReference type="Proteomes" id="UP001154420">
    <property type="component" value="Unassembled WGS sequence"/>
</dbReference>
<proteinExistence type="predicted"/>
<evidence type="ECO:0000256" key="1">
    <source>
        <dbReference type="SAM" id="Phobius"/>
    </source>
</evidence>
<name>A0A9X5GT21_9FIRM</name>
<sequence length="117" mass="12172">MKTWKLVSGILSMILFVLVAVQSCAAGMVNALENNGGSSGSIGIFVGILMLAGGIVSVATRKSKGKGGNIALFILFGLAALMGFAGYGNYSDLVIWAFWCLINAILAIVAMIKNKKV</sequence>
<dbReference type="PROSITE" id="PS51257">
    <property type="entry name" value="PROKAR_LIPOPROTEIN"/>
    <property type="match status" value="1"/>
</dbReference>
<evidence type="ECO:0000313" key="4">
    <source>
        <dbReference type="Proteomes" id="UP001154420"/>
    </source>
</evidence>
<dbReference type="RefSeq" id="WP_160560642.1">
    <property type="nucleotide sequence ID" value="NZ_QZDT01000021.1"/>
</dbReference>
<accession>A0A9X5GT21</accession>
<reference evidence="3" key="1">
    <citation type="submission" date="2018-09" db="EMBL/GenBank/DDBJ databases">
        <title>Murine metabolic-syndrome-specific gut microbial biobank.</title>
        <authorList>
            <person name="Liu C."/>
        </authorList>
    </citation>
    <scope>NUCLEOTIDE SEQUENCE</scope>
    <source>
        <strain evidence="3">D42-62</strain>
    </source>
</reference>
<comment type="caution">
    <text evidence="3">The sequence shown here is derived from an EMBL/GenBank/DDBJ whole genome shotgun (WGS) entry which is preliminary data.</text>
</comment>
<protein>
    <recommendedName>
        <fullName evidence="5">Lipoprotein</fullName>
    </recommendedName>
</protein>
<gene>
    <name evidence="3" type="ORF">D5281_13425</name>
</gene>
<dbReference type="OrthoDB" id="2005058at2"/>
<dbReference type="AlphaFoldDB" id="A0A9X5GT21"/>
<keyword evidence="1" id="KW-1133">Transmembrane helix</keyword>
<keyword evidence="1" id="KW-0812">Transmembrane</keyword>
<evidence type="ECO:0000256" key="2">
    <source>
        <dbReference type="SAM" id="SignalP"/>
    </source>
</evidence>